<dbReference type="InterPro" id="IPR019931">
    <property type="entry name" value="LPXTG_anchor"/>
</dbReference>
<protein>
    <submittedName>
        <fullName evidence="8">LPXTG-motif cell wall anchor domain-containing protein</fullName>
    </submittedName>
</protein>
<reference evidence="9" key="1">
    <citation type="submission" date="2016-10" db="EMBL/GenBank/DDBJ databases">
        <authorList>
            <person name="Varghese N."/>
            <person name="Submissions S."/>
        </authorList>
    </citation>
    <scope>NUCLEOTIDE SEQUENCE [LARGE SCALE GENOMIC DNA]</scope>
    <source>
        <strain evidence="9">DSM 45245</strain>
    </source>
</reference>
<keyword evidence="6" id="KW-1133">Transmembrane helix</keyword>
<organism evidence="8 9">
    <name type="scientific">Micromonospora pattaloongensis</name>
    <dbReference type="NCBI Taxonomy" id="405436"/>
    <lineage>
        <taxon>Bacteria</taxon>
        <taxon>Bacillati</taxon>
        <taxon>Actinomycetota</taxon>
        <taxon>Actinomycetes</taxon>
        <taxon>Micromonosporales</taxon>
        <taxon>Micromonosporaceae</taxon>
        <taxon>Micromonospora</taxon>
    </lineage>
</organism>
<dbReference type="OrthoDB" id="3296696at2"/>
<dbReference type="Proteomes" id="UP000242415">
    <property type="component" value="Unassembled WGS sequence"/>
</dbReference>
<evidence type="ECO:0000313" key="9">
    <source>
        <dbReference type="Proteomes" id="UP000242415"/>
    </source>
</evidence>
<sequence length="492" mass="48728">MTDVQSARTAPSRKGRLLAGLSTAGLVGTLITPTLGVGPAAAAPCATTAPYGATATADLVKLGLLDLHPLGLDLGPVADVRIASTSSGMNGTGPVNSQAGARQIDAKLLGVDVPLGPLSQALYQQAPPANAEPATATTLAEDLGVLRLGVGNLKAHATWIDGMECGAETGDASASSSTIVDVDVLPGSDDEALVRLPGNLTSSTETGLTVSGGAVRSTATARIGVADVRLFAGSESEVTVKVLKPPTLTVGTAGTAASGTVDYTNPILEISGPNIPTQRIEAPGQNIDIALPSSLAGAAKARSLAESEKLPLLGGTPLDSLLKGLDIDNIAGARTAKTTDAPLPLPKLAKLPNVPGMPVVGDEIGDTEAAPIEATALSVLRLSIGDLVQEITEQSVRAQAASLRLQLLATDGTNSASVVDLGIGLLDATAVAPAGQGGGVSPDEEPDPSDDGGAGGGLPVTGASVGAFAGAGALLVVGGAALLFFTRRRRLS</sequence>
<feature type="region of interest" description="Disordered" evidence="5">
    <location>
        <begin position="434"/>
        <end position="457"/>
    </location>
</feature>
<keyword evidence="6" id="KW-0812">Transmembrane</keyword>
<dbReference type="PROSITE" id="PS50847">
    <property type="entry name" value="GRAM_POS_ANCHORING"/>
    <property type="match status" value="1"/>
</dbReference>
<accession>A0A1H3SAR7</accession>
<keyword evidence="6" id="KW-0472">Membrane</keyword>
<evidence type="ECO:0000256" key="5">
    <source>
        <dbReference type="SAM" id="MobiDB-lite"/>
    </source>
</evidence>
<name>A0A1H3SAR7_9ACTN</name>
<keyword evidence="2" id="KW-0964">Secreted</keyword>
<evidence type="ECO:0000259" key="7">
    <source>
        <dbReference type="PROSITE" id="PS50847"/>
    </source>
</evidence>
<proteinExistence type="predicted"/>
<dbReference type="RefSeq" id="WP_139307393.1">
    <property type="nucleotide sequence ID" value="NZ_FNPH01000011.1"/>
</dbReference>
<evidence type="ECO:0000256" key="6">
    <source>
        <dbReference type="SAM" id="Phobius"/>
    </source>
</evidence>
<evidence type="ECO:0000256" key="3">
    <source>
        <dbReference type="ARBA" id="ARBA00022729"/>
    </source>
</evidence>
<dbReference type="NCBIfam" id="TIGR01167">
    <property type="entry name" value="LPXTG_anchor"/>
    <property type="match status" value="1"/>
</dbReference>
<keyword evidence="4" id="KW-0572">Peptidoglycan-anchor</keyword>
<evidence type="ECO:0000256" key="2">
    <source>
        <dbReference type="ARBA" id="ARBA00022525"/>
    </source>
</evidence>
<keyword evidence="9" id="KW-1185">Reference proteome</keyword>
<evidence type="ECO:0000256" key="4">
    <source>
        <dbReference type="ARBA" id="ARBA00023088"/>
    </source>
</evidence>
<keyword evidence="3" id="KW-0732">Signal</keyword>
<dbReference type="AlphaFoldDB" id="A0A1H3SAR7"/>
<evidence type="ECO:0000256" key="1">
    <source>
        <dbReference type="ARBA" id="ARBA00022512"/>
    </source>
</evidence>
<keyword evidence="1" id="KW-0134">Cell wall</keyword>
<gene>
    <name evidence="8" type="ORF">SAMN05444365_11115</name>
</gene>
<feature type="domain" description="Gram-positive cocci surface proteins LPxTG" evidence="7">
    <location>
        <begin position="458"/>
        <end position="492"/>
    </location>
</feature>
<evidence type="ECO:0000313" key="8">
    <source>
        <dbReference type="EMBL" id="SDZ35183.1"/>
    </source>
</evidence>
<dbReference type="EMBL" id="FNPH01000011">
    <property type="protein sequence ID" value="SDZ35183.1"/>
    <property type="molecule type" value="Genomic_DNA"/>
</dbReference>
<feature type="transmembrane region" description="Helical" evidence="6">
    <location>
        <begin position="465"/>
        <end position="485"/>
    </location>
</feature>